<keyword evidence="2" id="KW-1185">Reference proteome</keyword>
<dbReference type="InParanoid" id="A0A2P5AZN3"/>
<organism evidence="1 2">
    <name type="scientific">Trema orientale</name>
    <name type="common">Charcoal tree</name>
    <name type="synonym">Celtis orientalis</name>
    <dbReference type="NCBI Taxonomy" id="63057"/>
    <lineage>
        <taxon>Eukaryota</taxon>
        <taxon>Viridiplantae</taxon>
        <taxon>Streptophyta</taxon>
        <taxon>Embryophyta</taxon>
        <taxon>Tracheophyta</taxon>
        <taxon>Spermatophyta</taxon>
        <taxon>Magnoliopsida</taxon>
        <taxon>eudicotyledons</taxon>
        <taxon>Gunneridae</taxon>
        <taxon>Pentapetalae</taxon>
        <taxon>rosids</taxon>
        <taxon>fabids</taxon>
        <taxon>Rosales</taxon>
        <taxon>Cannabaceae</taxon>
        <taxon>Trema</taxon>
    </lineage>
</organism>
<dbReference type="AlphaFoldDB" id="A0A2P5AZN3"/>
<dbReference type="Proteomes" id="UP000237000">
    <property type="component" value="Unassembled WGS sequence"/>
</dbReference>
<evidence type="ECO:0000313" key="2">
    <source>
        <dbReference type="Proteomes" id="UP000237000"/>
    </source>
</evidence>
<proteinExistence type="predicted"/>
<gene>
    <name evidence="1" type="ORF">TorRG33x02_336990</name>
</gene>
<evidence type="ECO:0000313" key="1">
    <source>
        <dbReference type="EMBL" id="PON41975.1"/>
    </source>
</evidence>
<protein>
    <submittedName>
        <fullName evidence="1">Uncharacterized protein</fullName>
    </submittedName>
</protein>
<name>A0A2P5AZN3_TREOI</name>
<reference evidence="2" key="1">
    <citation type="submission" date="2016-06" db="EMBL/GenBank/DDBJ databases">
        <title>Parallel loss of symbiosis genes in relatives of nitrogen-fixing non-legume Parasponia.</title>
        <authorList>
            <person name="Van Velzen R."/>
            <person name="Holmer R."/>
            <person name="Bu F."/>
            <person name="Rutten L."/>
            <person name="Van Zeijl A."/>
            <person name="Liu W."/>
            <person name="Santuari L."/>
            <person name="Cao Q."/>
            <person name="Sharma T."/>
            <person name="Shen D."/>
            <person name="Roswanjaya Y."/>
            <person name="Wardhani T."/>
            <person name="Kalhor M.S."/>
            <person name="Jansen J."/>
            <person name="Van den Hoogen J."/>
            <person name="Gungor B."/>
            <person name="Hartog M."/>
            <person name="Hontelez J."/>
            <person name="Verver J."/>
            <person name="Yang W.-C."/>
            <person name="Schijlen E."/>
            <person name="Repin R."/>
            <person name="Schilthuizen M."/>
            <person name="Schranz E."/>
            <person name="Heidstra R."/>
            <person name="Miyata K."/>
            <person name="Fedorova E."/>
            <person name="Kohlen W."/>
            <person name="Bisseling T."/>
            <person name="Smit S."/>
            <person name="Geurts R."/>
        </authorList>
    </citation>
    <scope>NUCLEOTIDE SEQUENCE [LARGE SCALE GENOMIC DNA]</scope>
    <source>
        <strain evidence="2">cv. RG33-2</strain>
    </source>
</reference>
<dbReference type="EMBL" id="JXTC01000647">
    <property type="protein sequence ID" value="PON41975.1"/>
    <property type="molecule type" value="Genomic_DNA"/>
</dbReference>
<feature type="non-terminal residue" evidence="1">
    <location>
        <position position="1"/>
    </location>
</feature>
<accession>A0A2P5AZN3</accession>
<sequence length="122" mass="13900">TSQNNYTNATFLLQKEPKKFKHSPELAHQNLMVEKCQPRLEEAWARGSRQWVAAKSGETPEISHKWSRRCERPSRAWAAWRWPEGGCMALSGIGGQLLRAAVIVDSKRRPDLSCSWLGVFHA</sequence>
<comment type="caution">
    <text evidence="1">The sequence shown here is derived from an EMBL/GenBank/DDBJ whole genome shotgun (WGS) entry which is preliminary data.</text>
</comment>